<dbReference type="CDD" id="cd16018">
    <property type="entry name" value="Enpp"/>
    <property type="match status" value="1"/>
</dbReference>
<dbReference type="SMART" id="SM00477">
    <property type="entry name" value="NUC"/>
    <property type="match status" value="1"/>
</dbReference>
<dbReference type="GO" id="GO:0046872">
    <property type="term" value="F:metal ion binding"/>
    <property type="evidence" value="ECO:0007669"/>
    <property type="project" value="InterPro"/>
</dbReference>
<keyword evidence="2" id="KW-0325">Glycoprotein</keyword>
<dbReference type="Gene3D" id="3.40.570.10">
    <property type="entry name" value="Extracellular Endonuclease, subunit A"/>
    <property type="match status" value="1"/>
</dbReference>
<keyword evidence="4" id="KW-0812">Transmembrane</keyword>
<dbReference type="SUPFAM" id="SSF54060">
    <property type="entry name" value="His-Me finger endonucleases"/>
    <property type="match status" value="1"/>
</dbReference>
<organism evidence="6 7">
    <name type="scientific">Patiria miniata</name>
    <name type="common">Bat star</name>
    <name type="synonym">Asterina miniata</name>
    <dbReference type="NCBI Taxonomy" id="46514"/>
    <lineage>
        <taxon>Eukaryota</taxon>
        <taxon>Metazoa</taxon>
        <taxon>Echinodermata</taxon>
        <taxon>Eleutherozoa</taxon>
        <taxon>Asterozoa</taxon>
        <taxon>Asteroidea</taxon>
        <taxon>Valvatacea</taxon>
        <taxon>Valvatida</taxon>
        <taxon>Asterinidae</taxon>
        <taxon>Patiria</taxon>
    </lineage>
</organism>
<dbReference type="InterPro" id="IPR044929">
    <property type="entry name" value="DNA/RNA_non-sp_Endonuclease_sf"/>
</dbReference>
<feature type="compositionally biased region" description="Low complexity" evidence="3">
    <location>
        <begin position="149"/>
        <end position="161"/>
    </location>
</feature>
<dbReference type="InterPro" id="IPR020821">
    <property type="entry name" value="ENPP1-3/EXOG-like_nuc-like"/>
</dbReference>
<evidence type="ECO:0000256" key="2">
    <source>
        <dbReference type="ARBA" id="ARBA00023180"/>
    </source>
</evidence>
<dbReference type="PANTHER" id="PTHR10151:SF114">
    <property type="entry name" value="ECTONUCLEOTIDE PYROPHOSPHATASE_PHOSPHODIESTERASE C27A7.3"/>
    <property type="match status" value="1"/>
</dbReference>
<keyword evidence="4" id="KW-0472">Membrane</keyword>
<dbReference type="AlphaFoldDB" id="A0A914A2B4"/>
<keyword evidence="1" id="KW-0378">Hydrolase</keyword>
<dbReference type="RefSeq" id="XP_038057759.1">
    <property type="nucleotide sequence ID" value="XM_038201831.1"/>
</dbReference>
<dbReference type="Proteomes" id="UP000887568">
    <property type="component" value="Unplaced"/>
</dbReference>
<feature type="compositionally biased region" description="Basic and acidic residues" evidence="3">
    <location>
        <begin position="79"/>
        <end position="90"/>
    </location>
</feature>
<evidence type="ECO:0000313" key="6">
    <source>
        <dbReference type="EnsemblMetazoa" id="XP_038057759.1"/>
    </source>
</evidence>
<dbReference type="InterPro" id="IPR044925">
    <property type="entry name" value="His-Me_finger_sf"/>
</dbReference>
<evidence type="ECO:0000256" key="1">
    <source>
        <dbReference type="ARBA" id="ARBA00022801"/>
    </source>
</evidence>
<evidence type="ECO:0000259" key="5">
    <source>
        <dbReference type="SMART" id="SM00477"/>
    </source>
</evidence>
<reference evidence="6" key="1">
    <citation type="submission" date="2022-11" db="UniProtKB">
        <authorList>
            <consortium name="EnsemblMetazoa"/>
        </authorList>
    </citation>
    <scope>IDENTIFICATION</scope>
</reference>
<dbReference type="EnsemblMetazoa" id="XM_038201831.1">
    <property type="protein sequence ID" value="XP_038057759.1"/>
    <property type="gene ID" value="LOC119729243"/>
</dbReference>
<dbReference type="InterPro" id="IPR017850">
    <property type="entry name" value="Alkaline_phosphatase_core_sf"/>
</dbReference>
<dbReference type="GeneID" id="119729243"/>
<dbReference type="PANTHER" id="PTHR10151">
    <property type="entry name" value="ECTONUCLEOTIDE PYROPHOSPHATASE/PHOSPHODIESTERASE"/>
    <property type="match status" value="1"/>
</dbReference>
<protein>
    <recommendedName>
        <fullName evidence="5">ENPP1-3/EXOG-like endonuclease/phosphodiesterase domain-containing protein</fullName>
    </recommendedName>
</protein>
<evidence type="ECO:0000256" key="4">
    <source>
        <dbReference type="SAM" id="Phobius"/>
    </source>
</evidence>
<dbReference type="OrthoDB" id="415411at2759"/>
<evidence type="ECO:0000256" key="3">
    <source>
        <dbReference type="SAM" id="MobiDB-lite"/>
    </source>
</evidence>
<keyword evidence="7" id="KW-1185">Reference proteome</keyword>
<dbReference type="Gene3D" id="3.40.720.10">
    <property type="entry name" value="Alkaline Phosphatase, subunit A"/>
    <property type="match status" value="1"/>
</dbReference>
<feature type="compositionally biased region" description="Polar residues" evidence="3">
    <location>
        <begin position="110"/>
        <end position="131"/>
    </location>
</feature>
<feature type="region of interest" description="Disordered" evidence="3">
    <location>
        <begin position="1"/>
        <end position="177"/>
    </location>
</feature>
<dbReference type="GO" id="GO:0003676">
    <property type="term" value="F:nucleic acid binding"/>
    <property type="evidence" value="ECO:0007669"/>
    <property type="project" value="InterPro"/>
</dbReference>
<dbReference type="SUPFAM" id="SSF53649">
    <property type="entry name" value="Alkaline phosphatase-like"/>
    <property type="match status" value="1"/>
</dbReference>
<dbReference type="InterPro" id="IPR002591">
    <property type="entry name" value="Phosphodiest/P_Trfase"/>
</dbReference>
<name>A0A914A2B4_PATMI</name>
<feature type="transmembrane region" description="Helical" evidence="4">
    <location>
        <begin position="210"/>
        <end position="229"/>
    </location>
</feature>
<dbReference type="Pfam" id="PF01663">
    <property type="entry name" value="Phosphodiest"/>
    <property type="match status" value="1"/>
</dbReference>
<accession>A0A914A2B4</accession>
<feature type="compositionally biased region" description="Polar residues" evidence="3">
    <location>
        <begin position="21"/>
        <end position="49"/>
    </location>
</feature>
<proteinExistence type="predicted"/>
<sequence length="1008" mass="112935">MSGSIYHYSDSDYEMVDPLQESLSRTPESGNSRTVAPEPTQRTPVGSSPQKPPRPASMAGAQPRNHSGEQSRSSSIQMDDIHITDPRYSEVPEPYETISIKSQPADPNFNEPQVQPTNKASPNQYTPTEPSFIQPEDRPSTKSSSDRYQPPQTKTTQSQPPANNSPRSEPINKEERKKAVLVNKLKAADEPDDDYDDYENSFMQRHRRPIMVVVFLLLVALAIALGIGARNASMVTFEGSFSKNIGKQCTHLCKDVNRYSTPPLVVIALNGFQSGFFRHQSLVSNMARLAECGVHGNTIPSYPSTAIPNLYSVVTGIHPAYHGKASDWLRAYSLNETEFGPAEHPNTYSRMDPKWFQLNGLWGIAADQGLLTASHSWIGREGDIDEERPPSPSYYQTYDSGVDYRNRIQTVLNWLNLDPSERPDFITVYFEDPGVTVQKYGLDSEQTMNSLARVDAAIGKLLDAMYEESNLGCINVMVVSTGGLAERSCDRTYYLIDDLRDVDDFTLLPDSVTSVGSITATDRAPSEMDTSEEIMEHLQCKVDHGQVFTKRLLPVHLHSSYGLQYEDTVVLMDEGWTFAKQQEGYDRSNCKGASDGFNPYSSNMQGMFVGFGKSFKTAKTVPAVRNVDLYNLMAELINVTPRDNNGTAGILSDVLTSPTTQDTVVMEFSSPRNADCSYPANDNEYDQRQRDSATGCVCTQATLDSYPETNGVVLKDKDENIRQTNAASSRQRNAPFGFPKISRNVGPTGQDYCELYQYNFITAYENRLEIPLFATFTMQRNAGRVTQIINCLRYDVRLQPEKSPKCSNYDSNMNPRLPIDVVQGLLYDPSLADSVDNELNALTSANIVPMYTAFQQDVWLPLAGKIRQWANHDNRSAEMNVVIGPVYDWDSDTLQDTYRDLAASQAWVVDTPVPSHYFIVASRCKEDVSLNMCPLQSLEVISFVVPHTNSVRICKTFDDYLSTHLTSLQDVELISGLQLFPDMSTNEELKMEYLRFKTKMPTMSPWMM</sequence>
<dbReference type="OMA" id="WIGREGD"/>
<keyword evidence="4" id="KW-1133">Transmembrane helix</keyword>
<feature type="compositionally biased region" description="Polar residues" evidence="3">
    <location>
        <begin position="64"/>
        <end position="77"/>
    </location>
</feature>
<feature type="domain" description="ENPP1-3/EXOG-like endonuclease/phosphodiesterase" evidence="5">
    <location>
        <begin position="757"/>
        <end position="986"/>
    </location>
</feature>
<dbReference type="GO" id="GO:0016787">
    <property type="term" value="F:hydrolase activity"/>
    <property type="evidence" value="ECO:0007669"/>
    <property type="project" value="UniProtKB-KW"/>
</dbReference>
<evidence type="ECO:0000313" key="7">
    <source>
        <dbReference type="Proteomes" id="UP000887568"/>
    </source>
</evidence>